<feature type="domain" description="PPE" evidence="3">
    <location>
        <begin position="8"/>
        <end position="168"/>
    </location>
</feature>
<evidence type="ECO:0000256" key="1">
    <source>
        <dbReference type="ARBA" id="ARBA00010652"/>
    </source>
</evidence>
<evidence type="ECO:0000313" key="4">
    <source>
        <dbReference type="EMBL" id="STZ60846.1"/>
    </source>
</evidence>
<proteinExistence type="inferred from homology"/>
<dbReference type="SUPFAM" id="SSF140459">
    <property type="entry name" value="PE/PPE dimer-like"/>
    <property type="match status" value="1"/>
</dbReference>
<dbReference type="InterPro" id="IPR000030">
    <property type="entry name" value="PPE_dom"/>
</dbReference>
<sequence>MGFTNVAWESRSTEQLARDLTEGPGPTPAGQAGASWVRVANELAAVAEDYQKLADQLTGAFTSGGADAVVRRLHEFGDWLQAMSLSAAGNGQRAEEAAVAHSVAVLAMPTVSEAVELQTTRDVMASLAAYNGAILNGRFAEFDEAADADQANAAAVMQTYEDSCADLAEPWDQPPPPEVSSGSARAAELETRAAADTGTGAVGTGGGVAVPPAPLGAFKVREAKITGQERTLVAAAANGTSGGAGAGMGGMGGYGPMAAGAARGDNSREHEPALVTDALPGGGERAAGLADGGTNWLPTTATAEAPTLVSKVSWGSSAFDSLVVPSEPEVPEHAGPPESTLEQVSEHWVTPPVIGRGSENSA</sequence>
<feature type="region of interest" description="Disordered" evidence="2">
    <location>
        <begin position="1"/>
        <end position="32"/>
    </location>
</feature>
<accession>A0A378TMJ2</accession>
<protein>
    <submittedName>
        <fullName evidence="4">PPE family protein</fullName>
    </submittedName>
</protein>
<evidence type="ECO:0000256" key="2">
    <source>
        <dbReference type="SAM" id="MobiDB-lite"/>
    </source>
</evidence>
<evidence type="ECO:0000313" key="5">
    <source>
        <dbReference type="Proteomes" id="UP000254978"/>
    </source>
</evidence>
<comment type="similarity">
    <text evidence="1">Belongs to the mycobacterial PPE family.</text>
</comment>
<dbReference type="AlphaFoldDB" id="A0A378TMJ2"/>
<dbReference type="RefSeq" id="WP_115279912.1">
    <property type="nucleotide sequence ID" value="NZ_AP022600.1"/>
</dbReference>
<feature type="region of interest" description="Disordered" evidence="2">
    <location>
        <begin position="326"/>
        <end position="362"/>
    </location>
</feature>
<dbReference type="Gene3D" id="1.20.1260.20">
    <property type="entry name" value="PPE superfamily"/>
    <property type="match status" value="1"/>
</dbReference>
<dbReference type="InterPro" id="IPR038332">
    <property type="entry name" value="PPE_sf"/>
</dbReference>
<keyword evidence="5" id="KW-1185">Reference proteome</keyword>
<evidence type="ECO:0000259" key="3">
    <source>
        <dbReference type="Pfam" id="PF00823"/>
    </source>
</evidence>
<dbReference type="Pfam" id="PF00823">
    <property type="entry name" value="PPE"/>
    <property type="match status" value="1"/>
</dbReference>
<gene>
    <name evidence="4" type="ORF">NCTC10821_04390</name>
</gene>
<dbReference type="EMBL" id="UGQT01000001">
    <property type="protein sequence ID" value="STZ60846.1"/>
    <property type="molecule type" value="Genomic_DNA"/>
</dbReference>
<dbReference type="Proteomes" id="UP000254978">
    <property type="component" value="Unassembled WGS sequence"/>
</dbReference>
<organism evidence="4 5">
    <name type="scientific">Mycolicibacterium tokaiense</name>
    <dbReference type="NCBI Taxonomy" id="39695"/>
    <lineage>
        <taxon>Bacteria</taxon>
        <taxon>Bacillati</taxon>
        <taxon>Actinomycetota</taxon>
        <taxon>Actinomycetes</taxon>
        <taxon>Mycobacteriales</taxon>
        <taxon>Mycobacteriaceae</taxon>
        <taxon>Mycolicibacterium</taxon>
    </lineage>
</organism>
<name>A0A378TMJ2_9MYCO</name>
<reference evidence="4 5" key="1">
    <citation type="submission" date="2018-06" db="EMBL/GenBank/DDBJ databases">
        <authorList>
            <consortium name="Pathogen Informatics"/>
            <person name="Doyle S."/>
        </authorList>
    </citation>
    <scope>NUCLEOTIDE SEQUENCE [LARGE SCALE GENOMIC DNA]</scope>
    <source>
        <strain evidence="4 5">NCTC10821</strain>
    </source>
</reference>
<dbReference type="OrthoDB" id="4760568at2"/>